<comment type="caution">
    <text evidence="2">The sequence shown here is derived from an EMBL/GenBank/DDBJ whole genome shotgun (WGS) entry which is preliminary data.</text>
</comment>
<dbReference type="Gene3D" id="3.90.1200.10">
    <property type="match status" value="1"/>
</dbReference>
<sequence length="337" mass="37914">MTSTKPSPPIELSVSTLCSDAYWMGSKMLCRKTTSEIPDTAVASWKDNDEHYYLTKATNTDPVSFQQAASGLIYQAGMSSAVWQIGTGAICKVKTWTEGMESESSTLNFVASRFPHIPIPKVIYSWIDEQLERTFLILRRVKGQTLARAWQSLTPEKRSHIATTVAQYCCDLAKVTSDSLQSATGCGVLEPFLTVHAEVSHPLWKPRPLGPLSRATTERYFQRMSTQPPPAIGDKFYFYHTDLGPTNILISDDGSTVTAILDWESAGFYPKFWIPLKPYRSGGFNLDIPDDSRYDWVDILESSLANVGFTLDHDHVRWQKTLDFTLFNLSELHEHLS</sequence>
<dbReference type="PANTHER" id="PTHR21310">
    <property type="entry name" value="AMINOGLYCOSIDE PHOSPHOTRANSFERASE-RELATED-RELATED"/>
    <property type="match status" value="1"/>
</dbReference>
<dbReference type="EMBL" id="JBFTWV010000025">
    <property type="protein sequence ID" value="KAL2796657.1"/>
    <property type="molecule type" value="Genomic_DNA"/>
</dbReference>
<name>A0ABR4GCD2_9EURO</name>
<dbReference type="Proteomes" id="UP001610563">
    <property type="component" value="Unassembled WGS sequence"/>
</dbReference>
<reference evidence="2 3" key="1">
    <citation type="submission" date="2024-07" db="EMBL/GenBank/DDBJ databases">
        <title>Section-level genome sequencing and comparative genomics of Aspergillus sections Usti and Cavernicolus.</title>
        <authorList>
            <consortium name="Lawrence Berkeley National Laboratory"/>
            <person name="Nybo J.L."/>
            <person name="Vesth T.C."/>
            <person name="Theobald S."/>
            <person name="Frisvad J.C."/>
            <person name="Larsen T.O."/>
            <person name="Kjaerboelling I."/>
            <person name="Rothschild-Mancinelli K."/>
            <person name="Lyhne E.K."/>
            <person name="Kogle M.E."/>
            <person name="Barry K."/>
            <person name="Clum A."/>
            <person name="Na H."/>
            <person name="Ledsgaard L."/>
            <person name="Lin J."/>
            <person name="Lipzen A."/>
            <person name="Kuo A."/>
            <person name="Riley R."/>
            <person name="Mondo S."/>
            <person name="Labutti K."/>
            <person name="Haridas S."/>
            <person name="Pangalinan J."/>
            <person name="Salamov A.A."/>
            <person name="Simmons B.A."/>
            <person name="Magnuson J.K."/>
            <person name="Chen J."/>
            <person name="Drula E."/>
            <person name="Henrissat B."/>
            <person name="Wiebenga A."/>
            <person name="Lubbers R.J."/>
            <person name="Gomes A.C."/>
            <person name="Makela M.R."/>
            <person name="Stajich J."/>
            <person name="Grigoriev I.V."/>
            <person name="Mortensen U.H."/>
            <person name="De Vries R.P."/>
            <person name="Baker S.E."/>
            <person name="Andersen M.R."/>
        </authorList>
    </citation>
    <scope>NUCLEOTIDE SEQUENCE [LARGE SCALE GENOMIC DNA]</scope>
    <source>
        <strain evidence="2 3">CBS 209.92</strain>
    </source>
</reference>
<dbReference type="Pfam" id="PF01636">
    <property type="entry name" value="APH"/>
    <property type="match status" value="1"/>
</dbReference>
<dbReference type="CDD" id="cd05120">
    <property type="entry name" value="APH_ChoK_like"/>
    <property type="match status" value="1"/>
</dbReference>
<dbReference type="InterPro" id="IPR002575">
    <property type="entry name" value="Aminoglycoside_PTrfase"/>
</dbReference>
<accession>A0ABR4GCD2</accession>
<proteinExistence type="predicted"/>
<evidence type="ECO:0000313" key="2">
    <source>
        <dbReference type="EMBL" id="KAL2796657.1"/>
    </source>
</evidence>
<keyword evidence="3" id="KW-1185">Reference proteome</keyword>
<gene>
    <name evidence="2" type="ORF">BJX66DRAFT_335899</name>
</gene>
<dbReference type="InterPro" id="IPR051678">
    <property type="entry name" value="AGP_Transferase"/>
</dbReference>
<protein>
    <submittedName>
        <fullName evidence="2">Kinase-like domain-containing protein</fullName>
    </submittedName>
</protein>
<feature type="domain" description="Aminoglycoside phosphotransferase" evidence="1">
    <location>
        <begin position="77"/>
        <end position="269"/>
    </location>
</feature>
<dbReference type="SUPFAM" id="SSF56112">
    <property type="entry name" value="Protein kinase-like (PK-like)"/>
    <property type="match status" value="1"/>
</dbReference>
<organism evidence="2 3">
    <name type="scientific">Aspergillus keveii</name>
    <dbReference type="NCBI Taxonomy" id="714993"/>
    <lineage>
        <taxon>Eukaryota</taxon>
        <taxon>Fungi</taxon>
        <taxon>Dikarya</taxon>
        <taxon>Ascomycota</taxon>
        <taxon>Pezizomycotina</taxon>
        <taxon>Eurotiomycetes</taxon>
        <taxon>Eurotiomycetidae</taxon>
        <taxon>Eurotiales</taxon>
        <taxon>Aspergillaceae</taxon>
        <taxon>Aspergillus</taxon>
        <taxon>Aspergillus subgen. Nidulantes</taxon>
    </lineage>
</organism>
<dbReference type="InterPro" id="IPR011009">
    <property type="entry name" value="Kinase-like_dom_sf"/>
</dbReference>
<evidence type="ECO:0000313" key="3">
    <source>
        <dbReference type="Proteomes" id="UP001610563"/>
    </source>
</evidence>
<evidence type="ECO:0000259" key="1">
    <source>
        <dbReference type="Pfam" id="PF01636"/>
    </source>
</evidence>
<dbReference type="PANTHER" id="PTHR21310:SF58">
    <property type="entry name" value="AMINOGLYCOSIDE PHOSPHOTRANSFERASE DOMAIN-CONTAINING PROTEIN"/>
    <property type="match status" value="1"/>
</dbReference>